<evidence type="ECO:0000313" key="3">
    <source>
        <dbReference type="Proteomes" id="UP000008710"/>
    </source>
</evidence>
<accession>Q0RV67</accession>
<dbReference type="AlphaFoldDB" id="Q0RV67"/>
<dbReference type="KEGG" id="rha:RHA1_ro11172"/>
<feature type="region of interest" description="Disordered" evidence="1">
    <location>
        <begin position="94"/>
        <end position="140"/>
    </location>
</feature>
<keyword evidence="2" id="KW-0614">Plasmid</keyword>
<reference evidence="3" key="1">
    <citation type="journal article" date="2006" name="Proc. Natl. Acad. Sci. U.S.A.">
        <title>The complete genome of Rhodococcus sp. RHA1 provides insights into a catabolic powerhouse.</title>
        <authorList>
            <person name="McLeod M.P."/>
            <person name="Warren R.L."/>
            <person name="Hsiao W.W.L."/>
            <person name="Araki N."/>
            <person name="Myhre M."/>
            <person name="Fernandes C."/>
            <person name="Miyazawa D."/>
            <person name="Wong W."/>
            <person name="Lillquist A.L."/>
            <person name="Wang D."/>
            <person name="Dosanjh M."/>
            <person name="Hara H."/>
            <person name="Petrescu A."/>
            <person name="Morin R.D."/>
            <person name="Yang G."/>
            <person name="Stott J.M."/>
            <person name="Schein J.E."/>
            <person name="Shin H."/>
            <person name="Smailus D."/>
            <person name="Siddiqui A.S."/>
            <person name="Marra M.A."/>
            <person name="Jones S.J.M."/>
            <person name="Holt R."/>
            <person name="Brinkman F.S.L."/>
            <person name="Miyauchi K."/>
            <person name="Fukuda M."/>
            <person name="Davies J.E."/>
            <person name="Mohn W.W."/>
            <person name="Eltis L.D."/>
        </authorList>
    </citation>
    <scope>NUCLEOTIDE SEQUENCE [LARGE SCALE GENOMIC DNA]</scope>
    <source>
        <strain evidence="3">RHA1</strain>
    </source>
</reference>
<feature type="region of interest" description="Disordered" evidence="1">
    <location>
        <begin position="181"/>
        <end position="211"/>
    </location>
</feature>
<geneLocation type="plasmid" evidence="2 3">
    <name>pRHL3</name>
</geneLocation>
<proteinExistence type="predicted"/>
<sequence>MINVLQATISRFERGTSSALRHKVRVVSRLRVRVGRSPLVDETPVPVEVGVRVSELSPQSVPPIASASAPIRARMKLPDRWTNPRHPVRERLAIPIGTPTSSTDRFRSTTTKTEANFQLRRRSTDIWGLPPATPKRKTSERRFSCTMPSERRHMTCLAGSTMTSGSMERGGNFGGYARPGLQPTRDLRESDPVQKPAHRWNLDHPGGRPQQRKYAFDRVRRISVQATRVSRNALGADE</sequence>
<dbReference type="HOGENOM" id="CLU_1165128_0_0_11"/>
<evidence type="ECO:0000256" key="1">
    <source>
        <dbReference type="SAM" id="MobiDB-lite"/>
    </source>
</evidence>
<name>Q0RV67_RHOJR</name>
<organism evidence="2 3">
    <name type="scientific">Rhodococcus jostii (strain RHA1)</name>
    <dbReference type="NCBI Taxonomy" id="101510"/>
    <lineage>
        <taxon>Bacteria</taxon>
        <taxon>Bacillati</taxon>
        <taxon>Actinomycetota</taxon>
        <taxon>Actinomycetes</taxon>
        <taxon>Mycobacteriales</taxon>
        <taxon>Nocardiaceae</taxon>
        <taxon>Rhodococcus</taxon>
    </lineage>
</organism>
<gene>
    <name evidence="2" type="ordered locus">RHA1_ro11172</name>
</gene>
<protein>
    <submittedName>
        <fullName evidence="2">Uncharacterized protein</fullName>
    </submittedName>
</protein>
<evidence type="ECO:0000313" key="2">
    <source>
        <dbReference type="EMBL" id="ABH00819.1"/>
    </source>
</evidence>
<dbReference type="Proteomes" id="UP000008710">
    <property type="component" value="Plasmid pRHL3"/>
</dbReference>
<dbReference type="EMBL" id="CP000434">
    <property type="protein sequence ID" value="ABH00819.1"/>
    <property type="molecule type" value="Genomic_DNA"/>
</dbReference>
<feature type="compositionally biased region" description="Low complexity" evidence="1">
    <location>
        <begin position="98"/>
        <end position="113"/>
    </location>
</feature>